<dbReference type="Pfam" id="PF13242">
    <property type="entry name" value="Hydrolase_like"/>
    <property type="match status" value="1"/>
</dbReference>
<dbReference type="Gene3D" id="3.40.50.1000">
    <property type="entry name" value="HAD superfamily/HAD-like"/>
    <property type="match status" value="2"/>
</dbReference>
<dbReference type="SUPFAM" id="SSF56784">
    <property type="entry name" value="HAD-like"/>
    <property type="match status" value="1"/>
</dbReference>
<name>A0A852XIG8_9MICO</name>
<sequence>MTQALVARYRGLICDLDGVVYAGEPAVEHAVESLSAAGVPVVYATNNASRPPQEVAQHLRRLGLSLRDEDVVTSSVAAAAWLAERLSPEDAVLPVGGPGVAAALREHGVRVCEPGDPGCAAVVQGYGPDVTARDLAEAAIAIQGGARWVATNDDLTLPTDRGQTPGNGSLVRAVGAAVDVLPEVIGKPHAPMYLLAADRLGADPGDVLAIGDRLETDIAGGSAAGTPSALVLTGVHGVTDAASADPAMRPGHVLRDLRGLLEPYPEAGRDGDWFVRGEARARIIDGPQLVSEGSGIDRARAALDAVWSAVDDGSIDPEQAGRLVAPGDAR</sequence>
<accession>A0A852XIG8</accession>
<dbReference type="EMBL" id="JACBZX010000001">
    <property type="protein sequence ID" value="NYG38335.1"/>
    <property type="molecule type" value="Genomic_DNA"/>
</dbReference>
<keyword evidence="2" id="KW-1185">Reference proteome</keyword>
<gene>
    <name evidence="1" type="ORF">BJY28_002804</name>
</gene>
<dbReference type="Proteomes" id="UP000592181">
    <property type="component" value="Unassembled WGS sequence"/>
</dbReference>
<dbReference type="PANTHER" id="PTHR19288">
    <property type="entry name" value="4-NITROPHENYLPHOSPHATASE-RELATED"/>
    <property type="match status" value="1"/>
</dbReference>
<keyword evidence="1" id="KW-0378">Hydrolase</keyword>
<dbReference type="GO" id="GO:0016791">
    <property type="term" value="F:phosphatase activity"/>
    <property type="evidence" value="ECO:0007669"/>
    <property type="project" value="TreeGrafter"/>
</dbReference>
<dbReference type="AlphaFoldDB" id="A0A852XIG8"/>
<dbReference type="Pfam" id="PF13344">
    <property type="entry name" value="Hydrolase_6"/>
    <property type="match status" value="1"/>
</dbReference>
<dbReference type="PANTHER" id="PTHR19288:SF95">
    <property type="entry name" value="D-GLYCEROL 3-PHOSPHATE PHOSPHATASE"/>
    <property type="match status" value="1"/>
</dbReference>
<evidence type="ECO:0000313" key="2">
    <source>
        <dbReference type="Proteomes" id="UP000592181"/>
    </source>
</evidence>
<dbReference type="GO" id="GO:0005737">
    <property type="term" value="C:cytoplasm"/>
    <property type="evidence" value="ECO:0007669"/>
    <property type="project" value="TreeGrafter"/>
</dbReference>
<dbReference type="InterPro" id="IPR006357">
    <property type="entry name" value="HAD-SF_hydro_IIA"/>
</dbReference>
<evidence type="ECO:0000313" key="1">
    <source>
        <dbReference type="EMBL" id="NYG38335.1"/>
    </source>
</evidence>
<dbReference type="InterPro" id="IPR023214">
    <property type="entry name" value="HAD_sf"/>
</dbReference>
<dbReference type="InterPro" id="IPR036412">
    <property type="entry name" value="HAD-like_sf"/>
</dbReference>
<protein>
    <submittedName>
        <fullName evidence="1">HAD superfamily hydrolase (TIGR01450 family)</fullName>
    </submittedName>
</protein>
<reference evidence="1 2" key="1">
    <citation type="submission" date="2020-07" db="EMBL/GenBank/DDBJ databases">
        <title>Sequencing the genomes of 1000 actinobacteria strains.</title>
        <authorList>
            <person name="Klenk H.-P."/>
        </authorList>
    </citation>
    <scope>NUCLEOTIDE SEQUENCE [LARGE SCALE GENOMIC DNA]</scope>
    <source>
        <strain evidence="1 2">DSM 24723</strain>
    </source>
</reference>
<dbReference type="NCBIfam" id="TIGR01460">
    <property type="entry name" value="HAD-SF-IIA"/>
    <property type="match status" value="1"/>
</dbReference>
<dbReference type="RefSeq" id="WP_179463547.1">
    <property type="nucleotide sequence ID" value="NZ_JACBZX010000001.1"/>
</dbReference>
<comment type="caution">
    <text evidence="1">The sequence shown here is derived from an EMBL/GenBank/DDBJ whole genome shotgun (WGS) entry which is preliminary data.</text>
</comment>
<proteinExistence type="predicted"/>
<organism evidence="1 2">
    <name type="scientific">Janibacter alkaliphilus</name>
    <dbReference type="NCBI Taxonomy" id="1069963"/>
    <lineage>
        <taxon>Bacteria</taxon>
        <taxon>Bacillati</taxon>
        <taxon>Actinomycetota</taxon>
        <taxon>Actinomycetes</taxon>
        <taxon>Micrococcales</taxon>
        <taxon>Intrasporangiaceae</taxon>
        <taxon>Janibacter</taxon>
    </lineage>
</organism>